<keyword evidence="1 2" id="KW-0597">Phosphoprotein</keyword>
<dbReference type="EMBL" id="CP058601">
    <property type="protein sequence ID" value="QLG48677.1"/>
    <property type="molecule type" value="Genomic_DNA"/>
</dbReference>
<dbReference type="PANTHER" id="PTHR44591:SF3">
    <property type="entry name" value="RESPONSE REGULATORY DOMAIN-CONTAINING PROTEIN"/>
    <property type="match status" value="1"/>
</dbReference>
<dbReference type="OrthoDB" id="8127at2157"/>
<evidence type="ECO:0000313" key="5">
    <source>
        <dbReference type="Proteomes" id="UP000509241"/>
    </source>
</evidence>
<evidence type="ECO:0000313" key="4">
    <source>
        <dbReference type="EMBL" id="QLG48677.1"/>
    </source>
</evidence>
<dbReference type="GO" id="GO:0000160">
    <property type="term" value="P:phosphorelay signal transduction system"/>
    <property type="evidence" value="ECO:0007669"/>
    <property type="project" value="InterPro"/>
</dbReference>
<dbReference type="Pfam" id="PF00072">
    <property type="entry name" value="Response_reg"/>
    <property type="match status" value="1"/>
</dbReference>
<proteinExistence type="predicted"/>
<dbReference type="AlphaFoldDB" id="A0A7D5KQT1"/>
<evidence type="ECO:0000256" key="1">
    <source>
        <dbReference type="ARBA" id="ARBA00022553"/>
    </source>
</evidence>
<dbReference type="CDD" id="cd00156">
    <property type="entry name" value="REC"/>
    <property type="match status" value="1"/>
</dbReference>
<dbReference type="PANTHER" id="PTHR44591">
    <property type="entry name" value="STRESS RESPONSE REGULATOR PROTEIN 1"/>
    <property type="match status" value="1"/>
</dbReference>
<gene>
    <name evidence="4" type="ORF">HYG82_07360</name>
</gene>
<organism evidence="4 5">
    <name type="scientific">Natrinema halophilum</name>
    <dbReference type="NCBI Taxonomy" id="1699371"/>
    <lineage>
        <taxon>Archaea</taxon>
        <taxon>Methanobacteriati</taxon>
        <taxon>Methanobacteriota</taxon>
        <taxon>Stenosarchaea group</taxon>
        <taxon>Halobacteria</taxon>
        <taxon>Halobacteriales</taxon>
        <taxon>Natrialbaceae</taxon>
        <taxon>Natrinema</taxon>
    </lineage>
</organism>
<dbReference type="KEGG" id="haly:HYG82_07360"/>
<dbReference type="Gene3D" id="3.40.50.2300">
    <property type="match status" value="1"/>
</dbReference>
<dbReference type="GeneID" id="56033097"/>
<evidence type="ECO:0000256" key="2">
    <source>
        <dbReference type="PROSITE-ProRule" id="PRU00169"/>
    </source>
</evidence>
<dbReference type="InterPro" id="IPR050595">
    <property type="entry name" value="Bact_response_regulator"/>
</dbReference>
<dbReference type="Proteomes" id="UP000509241">
    <property type="component" value="Chromosome"/>
</dbReference>
<accession>A0A7D5KQT1</accession>
<dbReference type="RefSeq" id="WP_179260414.1">
    <property type="nucleotide sequence ID" value="NZ_CP058601.1"/>
</dbReference>
<protein>
    <submittedName>
        <fullName evidence="4">Response regulator</fullName>
    </submittedName>
</protein>
<reference evidence="4 5" key="1">
    <citation type="submission" date="2020-07" db="EMBL/GenBank/DDBJ databases">
        <authorList>
            <person name="Cui H."/>
        </authorList>
    </citation>
    <scope>NUCLEOTIDE SEQUENCE [LARGE SCALE GENOMIC DNA]</scope>
    <source>
        <strain evidence="4 5">YPL8</strain>
    </source>
</reference>
<dbReference type="InterPro" id="IPR011006">
    <property type="entry name" value="CheY-like_superfamily"/>
</dbReference>
<name>A0A7D5KQT1_9EURY</name>
<dbReference type="InterPro" id="IPR001789">
    <property type="entry name" value="Sig_transdc_resp-reg_receiver"/>
</dbReference>
<feature type="modified residue" description="4-aspartylphosphate" evidence="2">
    <location>
        <position position="59"/>
    </location>
</feature>
<dbReference type="SMART" id="SM00448">
    <property type="entry name" value="REC"/>
    <property type="match status" value="1"/>
</dbReference>
<evidence type="ECO:0000259" key="3">
    <source>
        <dbReference type="PROSITE" id="PS50110"/>
    </source>
</evidence>
<dbReference type="PROSITE" id="PS50110">
    <property type="entry name" value="RESPONSE_REGULATORY"/>
    <property type="match status" value="1"/>
</dbReference>
<dbReference type="SUPFAM" id="SSF52172">
    <property type="entry name" value="CheY-like"/>
    <property type="match status" value="1"/>
</dbReference>
<feature type="domain" description="Response regulatory" evidence="3">
    <location>
        <begin position="8"/>
        <end position="117"/>
    </location>
</feature>
<sequence length="117" mass="12908">MATERGIPVLCVNDDTELLRLLTTRLERESERLDVCTAGSTEEGLKVLQTTRIDCILSDYHMPGQTGVEFLQSVRAIDDAIPFILFTETGSEQAASDSIEAGVTDYIVKKLSGTNRR</sequence>
<keyword evidence="5" id="KW-1185">Reference proteome</keyword>